<evidence type="ECO:0000313" key="5">
    <source>
        <dbReference type="EMBL" id="APU46255.1"/>
    </source>
</evidence>
<dbReference type="PANTHER" id="PTHR30461">
    <property type="entry name" value="DNA-INVERTASE FROM LAMBDOID PROPHAGE"/>
    <property type="match status" value="1"/>
</dbReference>
<dbReference type="Pfam" id="PF07508">
    <property type="entry name" value="Recombinase"/>
    <property type="match status" value="1"/>
</dbReference>
<dbReference type="GO" id="GO:0000150">
    <property type="term" value="F:DNA strand exchange activity"/>
    <property type="evidence" value="ECO:0007669"/>
    <property type="project" value="InterPro"/>
</dbReference>
<dbReference type="CDD" id="cd00338">
    <property type="entry name" value="Ser_Recombinase"/>
    <property type="match status" value="1"/>
</dbReference>
<dbReference type="RefSeq" id="WP_075667469.1">
    <property type="nucleotide sequence ID" value="NZ_CP019030.1"/>
</dbReference>
<dbReference type="OrthoDB" id="9811097at2"/>
<sequence length="553" mass="63463">MSTITKIQSYHRDAKQLRVAAYCRVSTDNVEQLESLENQREHYQKYISNQPNWQLAKIYYDEGISGTKLTKRDALKELLADCHNHRIDLVITKSISRLSRNTSDCLRIVRELQQLNTPIIFEKEHINTGAMASELFLSILSSIAQDESHSTAGNLRWSIRQRFASGEFRVSSAPYGYSIEDGNLVIDSVEAGVVQEIFQQFLSGMSASQIARKLNHSHVATKRGGQWRSNTVINILRNCNYTGDMLCQKTYRDDQYHRHFNQGELTQYLIEDHHPSLVNHETFNRVQGLLTEAVQKRHIETGSHKYQQHYLFSGKITCGNCGTIFKRQTRPNKIYWACQKHLKSTKQCPIKAISETSLETAFCNMMNKLIYSRKFLLQPLLENLRVQANSDTNGQLSLLVAQIKANDHKAETLTELMQSGFLDKAIYVNQTAKLEQDTCQCREKIKQFNSNNTDSANNFENVRALLHWCQQGQKLSSFNKAPFQDFVQQIVVNGPNNVVFKLKCGLRLTEKLTKAAGLDENFYRGVIRQRFNEPIRQAEYLYSIIESEGDLIG</sequence>
<dbReference type="Gene3D" id="3.40.50.1390">
    <property type="entry name" value="Resolvase, N-terminal catalytic domain"/>
    <property type="match status" value="1"/>
</dbReference>
<evidence type="ECO:0000313" key="6">
    <source>
        <dbReference type="Proteomes" id="UP000185427"/>
    </source>
</evidence>
<dbReference type="PROSITE" id="PS51737">
    <property type="entry name" value="RECOMBINASE_DNA_BIND"/>
    <property type="match status" value="1"/>
</dbReference>
<organism evidence="5 6">
    <name type="scientific">Limosilactobacillus fermentum</name>
    <name type="common">Lactobacillus fermentum</name>
    <dbReference type="NCBI Taxonomy" id="1613"/>
    <lineage>
        <taxon>Bacteria</taxon>
        <taxon>Bacillati</taxon>
        <taxon>Bacillota</taxon>
        <taxon>Bacilli</taxon>
        <taxon>Lactobacillales</taxon>
        <taxon>Lactobacillaceae</taxon>
        <taxon>Limosilactobacillus</taxon>
    </lineage>
</organism>
<dbReference type="InterPro" id="IPR025827">
    <property type="entry name" value="Zn_ribbon_recom_dom"/>
</dbReference>
<dbReference type="Gene3D" id="3.90.1750.20">
    <property type="entry name" value="Putative Large Serine Recombinase, Chain B, Domain 2"/>
    <property type="match status" value="1"/>
</dbReference>
<dbReference type="SMART" id="SM00857">
    <property type="entry name" value="Resolvase"/>
    <property type="match status" value="1"/>
</dbReference>
<dbReference type="GO" id="GO:0003677">
    <property type="term" value="F:DNA binding"/>
    <property type="evidence" value="ECO:0007669"/>
    <property type="project" value="UniProtKB-KW"/>
</dbReference>
<dbReference type="InterPro" id="IPR006119">
    <property type="entry name" value="Resolv_N"/>
</dbReference>
<dbReference type="Proteomes" id="UP000185427">
    <property type="component" value="Chromosome"/>
</dbReference>
<keyword evidence="2" id="KW-0233">DNA recombination</keyword>
<name>A0A1L7GW34_LIMFE</name>
<evidence type="ECO:0000259" key="4">
    <source>
        <dbReference type="PROSITE" id="PS51737"/>
    </source>
</evidence>
<accession>A0A1L7GW34</accession>
<dbReference type="InterPro" id="IPR050639">
    <property type="entry name" value="SSR_resolvase"/>
</dbReference>
<gene>
    <name evidence="5" type="ORF">BUW47_07395</name>
</gene>
<dbReference type="AlphaFoldDB" id="A0A1L7GW34"/>
<dbReference type="Pfam" id="PF00239">
    <property type="entry name" value="Resolvase"/>
    <property type="match status" value="1"/>
</dbReference>
<feature type="domain" description="Resolvase/invertase-type recombinase catalytic" evidence="3">
    <location>
        <begin position="18"/>
        <end position="166"/>
    </location>
</feature>
<proteinExistence type="predicted"/>
<dbReference type="SUPFAM" id="SSF53041">
    <property type="entry name" value="Resolvase-like"/>
    <property type="match status" value="1"/>
</dbReference>
<evidence type="ECO:0000259" key="3">
    <source>
        <dbReference type="PROSITE" id="PS51736"/>
    </source>
</evidence>
<dbReference type="InterPro" id="IPR038109">
    <property type="entry name" value="DNA_bind_recomb_sf"/>
</dbReference>
<dbReference type="EMBL" id="CP019030">
    <property type="protein sequence ID" value="APU46255.1"/>
    <property type="molecule type" value="Genomic_DNA"/>
</dbReference>
<feature type="domain" description="Recombinase" evidence="4">
    <location>
        <begin position="174"/>
        <end position="297"/>
    </location>
</feature>
<dbReference type="Pfam" id="PF13408">
    <property type="entry name" value="Zn_ribbon_recom"/>
    <property type="match status" value="1"/>
</dbReference>
<dbReference type="PROSITE" id="PS51736">
    <property type="entry name" value="RECOMBINASES_3"/>
    <property type="match status" value="1"/>
</dbReference>
<dbReference type="PANTHER" id="PTHR30461:SF2">
    <property type="entry name" value="SERINE RECOMBINASE PINE-RELATED"/>
    <property type="match status" value="1"/>
</dbReference>
<dbReference type="InterPro" id="IPR036162">
    <property type="entry name" value="Resolvase-like_N_sf"/>
</dbReference>
<keyword evidence="1" id="KW-0238">DNA-binding</keyword>
<evidence type="ECO:0000256" key="1">
    <source>
        <dbReference type="ARBA" id="ARBA00023125"/>
    </source>
</evidence>
<reference evidence="5 6" key="1">
    <citation type="submission" date="2016-12" db="EMBL/GenBank/DDBJ databases">
        <title>Complete Genome Sequence of Lactobacillus fermentum Strain SNUV175, a Probiotic for Treatment of Bacterial Vaginosis.</title>
        <authorList>
            <person name="Lee S."/>
            <person name="You H.J."/>
            <person name="Kwon B."/>
            <person name="Ko G."/>
        </authorList>
    </citation>
    <scope>NUCLEOTIDE SEQUENCE [LARGE SCALE GENOMIC DNA]</scope>
    <source>
        <strain evidence="5 6">SNUV175</strain>
    </source>
</reference>
<protein>
    <submittedName>
        <fullName evidence="5">Serine recombinase</fullName>
    </submittedName>
</protein>
<dbReference type="InterPro" id="IPR011109">
    <property type="entry name" value="DNA_bind_recombinase_dom"/>
</dbReference>
<evidence type="ECO:0000256" key="2">
    <source>
        <dbReference type="ARBA" id="ARBA00023172"/>
    </source>
</evidence>